<feature type="region of interest" description="Disordered" evidence="1">
    <location>
        <begin position="82"/>
        <end position="110"/>
    </location>
</feature>
<dbReference type="GeneID" id="33936773"/>
<sequence length="110" mass="12281">MELVLVLVLVLPRTREPAASSSSNKRTVFSLCKVAARSIDKVKSRRSAPRQSKEPCIVNRRCNAPLKPNTQHQPMNCRQVESRKGATMKQQLIRSNNGQQVAEVKSGQLD</sequence>
<name>A0A219AQ64_METCM</name>
<evidence type="ECO:0000256" key="1">
    <source>
        <dbReference type="SAM" id="MobiDB-lite"/>
    </source>
</evidence>
<organism evidence="3 4">
    <name type="scientific">Pochonia chlamydosporia 170</name>
    <dbReference type="NCBI Taxonomy" id="1380566"/>
    <lineage>
        <taxon>Eukaryota</taxon>
        <taxon>Fungi</taxon>
        <taxon>Dikarya</taxon>
        <taxon>Ascomycota</taxon>
        <taxon>Pezizomycotina</taxon>
        <taxon>Sordariomycetes</taxon>
        <taxon>Hypocreomycetidae</taxon>
        <taxon>Hypocreales</taxon>
        <taxon>Clavicipitaceae</taxon>
        <taxon>Pochonia</taxon>
    </lineage>
</organism>
<comment type="caution">
    <text evidence="3">The sequence shown here is derived from an EMBL/GenBank/DDBJ whole genome shotgun (WGS) entry which is preliminary data.</text>
</comment>
<evidence type="ECO:0000313" key="4">
    <source>
        <dbReference type="Proteomes" id="UP000078397"/>
    </source>
</evidence>
<dbReference type="Proteomes" id="UP000078397">
    <property type="component" value="Unassembled WGS sequence"/>
</dbReference>
<dbReference type="KEGG" id="pchm:VFPPC_17870"/>
<proteinExistence type="predicted"/>
<reference evidence="3 4" key="1">
    <citation type="journal article" date="2016" name="PLoS Pathog.">
        <title>Biosynthesis of antibiotic leucinostatins in bio-control fungus Purpureocillium lilacinum and their inhibition on phytophthora revealed by genome mining.</title>
        <authorList>
            <person name="Wang G."/>
            <person name="Liu Z."/>
            <person name="Lin R."/>
            <person name="Li E."/>
            <person name="Mao Z."/>
            <person name="Ling J."/>
            <person name="Yang Y."/>
            <person name="Yin W.B."/>
            <person name="Xie B."/>
        </authorList>
    </citation>
    <scope>NUCLEOTIDE SEQUENCE [LARGE SCALE GENOMIC DNA]</scope>
    <source>
        <strain evidence="3">170</strain>
    </source>
</reference>
<accession>A0A219AQ64</accession>
<evidence type="ECO:0000313" key="3">
    <source>
        <dbReference type="EMBL" id="OWT42937.1"/>
    </source>
</evidence>
<evidence type="ECO:0000256" key="2">
    <source>
        <dbReference type="SAM" id="SignalP"/>
    </source>
</evidence>
<dbReference type="RefSeq" id="XP_022285402.1">
    <property type="nucleotide sequence ID" value="XM_022429544.1"/>
</dbReference>
<feature type="signal peptide" evidence="2">
    <location>
        <begin position="1"/>
        <end position="20"/>
    </location>
</feature>
<protein>
    <recommendedName>
        <fullName evidence="5">Secreted protein</fullName>
    </recommendedName>
</protein>
<gene>
    <name evidence="3" type="ORF">VFPPC_17870</name>
</gene>
<keyword evidence="4" id="KW-1185">Reference proteome</keyword>
<dbReference type="EMBL" id="LSBJ02000004">
    <property type="protein sequence ID" value="OWT42937.1"/>
    <property type="molecule type" value="Genomic_DNA"/>
</dbReference>
<feature type="chain" id="PRO_5013256640" description="Secreted protein" evidence="2">
    <location>
        <begin position="21"/>
        <end position="110"/>
    </location>
</feature>
<dbReference type="AlphaFoldDB" id="A0A219AQ64"/>
<keyword evidence="2" id="KW-0732">Signal</keyword>
<evidence type="ECO:0008006" key="5">
    <source>
        <dbReference type="Google" id="ProtNLM"/>
    </source>
</evidence>
<feature type="compositionally biased region" description="Polar residues" evidence="1">
    <location>
        <begin position="88"/>
        <end position="100"/>
    </location>
</feature>